<sequence length="260" mass="25594">MTPPLRGSPTGRLSAAAAAIATAAMSALLLSPSAKAQEPYGVPSPQVASELSGLGYFTASLDTRAISAGQYSASPETFSVSPSSSIPAFDSFTPYAPPAAPSFAPSAAPPFAPSAAPPFAPSAAPPFAPSAAPPFAPSDAGIATTEATATAASAYEAYASGGLTASSGSPYTPASNPVSPSYFDVGSPSYSPAAYQSTAQYDTTPTSEPSPTTPTSYSSPTAAAAPSEVLQQAQMMPPTQQSDVGSVTITPIQTAAATLG</sequence>
<accession>A0A6P6S437</accession>
<evidence type="ECO:0000256" key="1">
    <source>
        <dbReference type="SAM" id="MobiDB-lite"/>
    </source>
</evidence>
<feature type="region of interest" description="Disordered" evidence="1">
    <location>
        <begin position="193"/>
        <end position="247"/>
    </location>
</feature>
<proteinExistence type="predicted"/>
<keyword evidence="3" id="KW-1185">Reference proteome</keyword>
<dbReference type="GeneID" id="113147498"/>
<reference evidence="4" key="1">
    <citation type="submission" date="2025-08" db="UniProtKB">
        <authorList>
            <consortium name="RefSeq"/>
        </authorList>
    </citation>
    <scope>IDENTIFICATION</scope>
</reference>
<keyword evidence="2" id="KW-0732">Signal</keyword>
<evidence type="ECO:0000313" key="3">
    <source>
        <dbReference type="Proteomes" id="UP000515125"/>
    </source>
</evidence>
<evidence type="ECO:0000256" key="2">
    <source>
        <dbReference type="SAM" id="SignalP"/>
    </source>
</evidence>
<dbReference type="AlphaFoldDB" id="A0A6P6S437"/>
<evidence type="ECO:0000313" key="4">
    <source>
        <dbReference type="RefSeq" id="XP_026194055.1"/>
    </source>
</evidence>
<dbReference type="RefSeq" id="XP_026194055.1">
    <property type="nucleotide sequence ID" value="XM_026338270.1"/>
</dbReference>
<protein>
    <submittedName>
        <fullName evidence="4">DNA-directed RNA polymerase II subunit 1-like</fullName>
    </submittedName>
</protein>
<organism evidence="3 4">
    <name type="scientific">Cyclospora cayetanensis</name>
    <dbReference type="NCBI Taxonomy" id="88456"/>
    <lineage>
        <taxon>Eukaryota</taxon>
        <taxon>Sar</taxon>
        <taxon>Alveolata</taxon>
        <taxon>Apicomplexa</taxon>
        <taxon>Conoidasida</taxon>
        <taxon>Coccidia</taxon>
        <taxon>Eucoccidiorida</taxon>
        <taxon>Eimeriorina</taxon>
        <taxon>Eimeriidae</taxon>
        <taxon>Cyclospora</taxon>
    </lineage>
</organism>
<feature type="compositionally biased region" description="Low complexity" evidence="1">
    <location>
        <begin position="203"/>
        <end position="227"/>
    </location>
</feature>
<name>A0A6P6S437_9EIME</name>
<dbReference type="Proteomes" id="UP000515125">
    <property type="component" value="Unplaced"/>
</dbReference>
<feature type="signal peptide" evidence="2">
    <location>
        <begin position="1"/>
        <end position="36"/>
    </location>
</feature>
<feature type="compositionally biased region" description="Polar residues" evidence="1">
    <location>
        <begin position="193"/>
        <end position="202"/>
    </location>
</feature>
<feature type="chain" id="PRO_5028274766" evidence="2">
    <location>
        <begin position="37"/>
        <end position="260"/>
    </location>
</feature>
<feature type="compositionally biased region" description="Polar residues" evidence="1">
    <location>
        <begin position="229"/>
        <end position="247"/>
    </location>
</feature>
<gene>
    <name evidence="4" type="primary">LOC113147498</name>
</gene>